<evidence type="ECO:0000256" key="6">
    <source>
        <dbReference type="ARBA" id="ARBA00022490"/>
    </source>
</evidence>
<evidence type="ECO:0000256" key="8">
    <source>
        <dbReference type="ARBA" id="ARBA00022723"/>
    </source>
</evidence>
<sequence>MSNTRLVTLSLVTAAGFALAACSPNTSTAEPTEVATTETVAPAERFFTADKFTYANYQEVVVKHAALDLDVNFDRKVLDGAVTLRFERLKPEAQTLTLDTKDLLIKAVALETEGGWMPADYTLADADSVLGSALNISIGTEAEHVRIIYETSPTAEGLQWLTPAQTAGKKKPYLFSQAQAINARTMLPVQDTPAVRLTYEASLRVPDGLLPLMSASQDGQDADGNWTFSMPQPIPSYLIAIAVGDIKFKAINDTIGVYAEDYILDASAEEFAETPMMEVANTELYGPYRWGRYDLIVLPPSFPFGGMENPRLSFMTPTLIAGDKSLTNVVAHELAHSWSGNLVTNASWRDAWLNEGFTSYVENRVMEELYGERRAVMEQVLDMEGLKRAISEAKRPELTHLKLPDDMAHPDDAFTLVSYLKGANFLFFLEDRFGREAFDPFLKAWFNDNAFQSVTTEDFIAYLHENLHKDNPDALTCAELDAWVYGPGLPSTARTPQSDAFDEVTGLLGTWLAGDSNGDEMLAASKEWSTHEWLHMLNSLDDFGDVGVETLDVLDETYAFTGTANAETAFAWYMQAIEGGYEPAYPALEEFLMTVGRGKFIYRLYGALKENGQAEMANRIFAEAKAGYHPIAQRRISDILAE</sequence>
<dbReference type="EMBL" id="BMYV01000001">
    <property type="protein sequence ID" value="GGX60003.1"/>
    <property type="molecule type" value="Genomic_DNA"/>
</dbReference>
<evidence type="ECO:0000256" key="12">
    <source>
        <dbReference type="PIRSR" id="PIRSR634015-1"/>
    </source>
</evidence>
<keyword evidence="11" id="KW-0482">Metalloprotease</keyword>
<evidence type="ECO:0000256" key="5">
    <source>
        <dbReference type="ARBA" id="ARBA00015611"/>
    </source>
</evidence>
<keyword evidence="6" id="KW-0963">Cytoplasm</keyword>
<dbReference type="SUPFAM" id="SSF55486">
    <property type="entry name" value="Metalloproteases ('zincins'), catalytic domain"/>
    <property type="match status" value="1"/>
</dbReference>
<dbReference type="InterPro" id="IPR015211">
    <property type="entry name" value="Peptidase_M1_C"/>
</dbReference>
<dbReference type="GO" id="GO:0008270">
    <property type="term" value="F:zinc ion binding"/>
    <property type="evidence" value="ECO:0007669"/>
    <property type="project" value="InterPro"/>
</dbReference>
<feature type="active site" description="Proton acceptor" evidence="12">
    <location>
        <position position="333"/>
    </location>
</feature>
<reference evidence="17 18" key="1">
    <citation type="journal article" date="2014" name="Int. J. Syst. Evol. Microbiol.">
        <title>Complete genome sequence of Corynebacterium casei LMG S-19264T (=DSM 44701T), isolated from a smear-ripened cheese.</title>
        <authorList>
            <consortium name="US DOE Joint Genome Institute (JGI-PGF)"/>
            <person name="Walter F."/>
            <person name="Albersmeier A."/>
            <person name="Kalinowski J."/>
            <person name="Ruckert C."/>
        </authorList>
    </citation>
    <scope>NUCLEOTIDE SEQUENCE [LARGE SCALE GENOMIC DNA]</scope>
    <source>
        <strain evidence="17 18">KCTC 23968</strain>
    </source>
</reference>
<feature type="binding site" evidence="13">
    <location>
        <begin position="177"/>
        <end position="179"/>
    </location>
    <ligand>
        <name>a peptide</name>
        <dbReference type="ChEBI" id="CHEBI:60466"/>
    </ligand>
</feature>
<feature type="binding site" evidence="13">
    <location>
        <begin position="597"/>
        <end position="599"/>
    </location>
    <ligand>
        <name>a peptide</name>
        <dbReference type="ChEBI" id="CHEBI:60466"/>
    </ligand>
</feature>
<feature type="active site" description="Proton donor" evidence="12">
    <location>
        <position position="419"/>
    </location>
</feature>
<comment type="cofactor">
    <cofactor evidence="14">
        <name>Zn(2+)</name>
        <dbReference type="ChEBI" id="CHEBI:29105"/>
    </cofactor>
    <text evidence="14">Binds 1 zinc ion per subunit.</text>
</comment>
<dbReference type="SUPFAM" id="SSF63737">
    <property type="entry name" value="Leukotriene A4 hydrolase N-terminal domain"/>
    <property type="match status" value="1"/>
</dbReference>
<keyword evidence="7" id="KW-0645">Protease</keyword>
<dbReference type="InterPro" id="IPR001930">
    <property type="entry name" value="Peptidase_M1"/>
</dbReference>
<dbReference type="RefSeq" id="WP_189581396.1">
    <property type="nucleotide sequence ID" value="NZ_BMYV01000001.1"/>
</dbReference>
<feature type="binding site" evidence="14">
    <location>
        <position position="332"/>
    </location>
    <ligand>
        <name>Zn(2+)</name>
        <dbReference type="ChEBI" id="CHEBI:29105"/>
        <note>catalytic</note>
    </ligand>
</feature>
<evidence type="ECO:0000256" key="14">
    <source>
        <dbReference type="PIRSR" id="PIRSR634015-3"/>
    </source>
</evidence>
<dbReference type="EC" id="3.4.11.2" evidence="4"/>
<organism evidence="17 18">
    <name type="scientific">Litorimonas cladophorae</name>
    <dbReference type="NCBI Taxonomy" id="1220491"/>
    <lineage>
        <taxon>Bacteria</taxon>
        <taxon>Pseudomonadati</taxon>
        <taxon>Pseudomonadota</taxon>
        <taxon>Alphaproteobacteria</taxon>
        <taxon>Maricaulales</taxon>
        <taxon>Robiginitomaculaceae</taxon>
    </lineage>
</organism>
<feature type="binding site" evidence="14">
    <location>
        <position position="336"/>
    </location>
    <ligand>
        <name>Zn(2+)</name>
        <dbReference type="ChEBI" id="CHEBI:29105"/>
        <note>catalytic</note>
    </ligand>
</feature>
<evidence type="ECO:0000313" key="17">
    <source>
        <dbReference type="EMBL" id="GGX60003.1"/>
    </source>
</evidence>
<dbReference type="SUPFAM" id="SSF48371">
    <property type="entry name" value="ARM repeat"/>
    <property type="match status" value="1"/>
</dbReference>
<evidence type="ECO:0000256" key="10">
    <source>
        <dbReference type="ARBA" id="ARBA00022833"/>
    </source>
</evidence>
<dbReference type="InterPro" id="IPR014782">
    <property type="entry name" value="Peptidase_M1_dom"/>
</dbReference>
<dbReference type="CDD" id="cd09599">
    <property type="entry name" value="M1_LTA4H"/>
    <property type="match status" value="1"/>
</dbReference>
<dbReference type="InterPro" id="IPR038502">
    <property type="entry name" value="M1_LTA-4_hydro/amino_C_sf"/>
</dbReference>
<dbReference type="Gene3D" id="3.30.2010.30">
    <property type="match status" value="1"/>
</dbReference>
<evidence type="ECO:0000256" key="9">
    <source>
        <dbReference type="ARBA" id="ARBA00022801"/>
    </source>
</evidence>
<evidence type="ECO:0000256" key="2">
    <source>
        <dbReference type="ARBA" id="ARBA00004496"/>
    </source>
</evidence>
<evidence type="ECO:0000256" key="7">
    <source>
        <dbReference type="ARBA" id="ARBA00022670"/>
    </source>
</evidence>
<dbReference type="AlphaFoldDB" id="A0A918KGB2"/>
<keyword evidence="8 14" id="KW-0479">Metal-binding</keyword>
<dbReference type="PRINTS" id="PR00756">
    <property type="entry name" value="ALADIPTASE"/>
</dbReference>
<feature type="signal peptide" evidence="15">
    <location>
        <begin position="1"/>
        <end position="20"/>
    </location>
</feature>
<dbReference type="PANTHER" id="PTHR45726">
    <property type="entry name" value="LEUKOTRIENE A-4 HYDROLASE"/>
    <property type="match status" value="1"/>
</dbReference>
<comment type="subcellular location">
    <subcellularLocation>
        <location evidence="2">Cytoplasm</location>
    </subcellularLocation>
</comment>
<dbReference type="Gene3D" id="2.60.40.1730">
    <property type="entry name" value="tricorn interacting facor f3 domain"/>
    <property type="match status" value="1"/>
</dbReference>
<dbReference type="PANTHER" id="PTHR45726:SF3">
    <property type="entry name" value="LEUKOTRIENE A-4 HYDROLASE"/>
    <property type="match status" value="1"/>
</dbReference>
<keyword evidence="17" id="KW-0031">Aminopeptidase</keyword>
<dbReference type="Pfam" id="PF17900">
    <property type="entry name" value="Peptidase_M1_N"/>
    <property type="match status" value="1"/>
</dbReference>
<dbReference type="Pfam" id="PF09127">
    <property type="entry name" value="Leuk-A4-hydro_C"/>
    <property type="match status" value="1"/>
</dbReference>
<accession>A0A918KGB2</accession>
<feature type="domain" description="Peptidase M1 leukotriene A4 hydrolase/aminopeptidase C-terminal" evidence="16">
    <location>
        <begin position="498"/>
        <end position="640"/>
    </location>
</feature>
<dbReference type="FunFam" id="3.30.2010.30:FF:000001">
    <property type="entry name" value="Leukotriene A(4) hydrolase"/>
    <property type="match status" value="1"/>
</dbReference>
<name>A0A918KGB2_9PROT</name>
<proteinExistence type="inferred from homology"/>
<feature type="binding site" evidence="14">
    <location>
        <position position="355"/>
    </location>
    <ligand>
        <name>Zn(2+)</name>
        <dbReference type="ChEBI" id="CHEBI:29105"/>
        <note>catalytic</note>
    </ligand>
</feature>
<feature type="chain" id="PRO_5037955648" description="Aminopeptidase N" evidence="15">
    <location>
        <begin position="21"/>
        <end position="642"/>
    </location>
</feature>
<dbReference type="InterPro" id="IPR027268">
    <property type="entry name" value="Peptidase_M4/M1_CTD_sf"/>
</dbReference>
<dbReference type="InterPro" id="IPR045357">
    <property type="entry name" value="Aminopeptidase_N-like_N"/>
</dbReference>
<evidence type="ECO:0000313" key="18">
    <source>
        <dbReference type="Proteomes" id="UP000600865"/>
    </source>
</evidence>
<keyword evidence="18" id="KW-1185">Reference proteome</keyword>
<keyword evidence="15" id="KW-0732">Signal</keyword>
<gene>
    <name evidence="17" type="primary">pepN</name>
    <name evidence="17" type="ORF">GCM10011309_07270</name>
</gene>
<dbReference type="PROSITE" id="PS51257">
    <property type="entry name" value="PROKAR_LIPOPROTEIN"/>
    <property type="match status" value="1"/>
</dbReference>
<dbReference type="InterPro" id="IPR049980">
    <property type="entry name" value="LTA4H_cat"/>
</dbReference>
<protein>
    <recommendedName>
        <fullName evidence="5">Aminopeptidase N</fullName>
        <ecNumber evidence="4">3.4.11.2</ecNumber>
    </recommendedName>
</protein>
<evidence type="ECO:0000256" key="11">
    <source>
        <dbReference type="ARBA" id="ARBA00023049"/>
    </source>
</evidence>
<dbReference type="InterPro" id="IPR034015">
    <property type="entry name" value="M1_LTA4H"/>
</dbReference>
<feature type="binding site" evidence="13">
    <location>
        <begin position="303"/>
        <end position="308"/>
    </location>
    <ligand>
        <name>a peptide</name>
        <dbReference type="ChEBI" id="CHEBI:60466"/>
    </ligand>
</feature>
<dbReference type="Proteomes" id="UP000600865">
    <property type="component" value="Unassembled WGS sequence"/>
</dbReference>
<evidence type="ECO:0000256" key="3">
    <source>
        <dbReference type="ARBA" id="ARBA00010136"/>
    </source>
</evidence>
<dbReference type="GO" id="GO:0006508">
    <property type="term" value="P:proteolysis"/>
    <property type="evidence" value="ECO:0007669"/>
    <property type="project" value="UniProtKB-KW"/>
</dbReference>
<evidence type="ECO:0000256" key="1">
    <source>
        <dbReference type="ARBA" id="ARBA00000098"/>
    </source>
</evidence>
<dbReference type="GO" id="GO:0008237">
    <property type="term" value="F:metallopeptidase activity"/>
    <property type="evidence" value="ECO:0007669"/>
    <property type="project" value="UniProtKB-KW"/>
</dbReference>
<comment type="caution">
    <text evidence="17">The sequence shown here is derived from an EMBL/GenBank/DDBJ whole genome shotgun (WGS) entry which is preliminary data.</text>
</comment>
<evidence type="ECO:0000259" key="16">
    <source>
        <dbReference type="SMART" id="SM01263"/>
    </source>
</evidence>
<dbReference type="InterPro" id="IPR016024">
    <property type="entry name" value="ARM-type_fold"/>
</dbReference>
<comment type="catalytic activity">
    <reaction evidence="1">
        <text>Release of an N-terminal amino acid, Xaa-|-Yaa- from a peptide, amide or arylamide. Xaa is preferably Ala, but may be most amino acids including Pro (slow action). When a terminal hydrophobic residue is followed by a prolyl residue, the two may be released as an intact Xaa-Pro dipeptide.</text>
        <dbReference type="EC" id="3.4.11.2"/>
    </reaction>
</comment>
<comment type="similarity">
    <text evidence="3">Belongs to the peptidase M1 family.</text>
</comment>
<keyword evidence="10 14" id="KW-0862">Zinc</keyword>
<evidence type="ECO:0000256" key="15">
    <source>
        <dbReference type="SAM" id="SignalP"/>
    </source>
</evidence>
<evidence type="ECO:0000256" key="4">
    <source>
        <dbReference type="ARBA" id="ARBA00012564"/>
    </source>
</evidence>
<evidence type="ECO:0000256" key="13">
    <source>
        <dbReference type="PIRSR" id="PIRSR634015-2"/>
    </source>
</evidence>
<keyword evidence="9" id="KW-0378">Hydrolase</keyword>
<dbReference type="Gene3D" id="1.10.390.10">
    <property type="entry name" value="Neutral Protease Domain 2"/>
    <property type="match status" value="1"/>
</dbReference>
<dbReference type="GO" id="GO:0016285">
    <property type="term" value="F:alanyl aminopeptidase activity"/>
    <property type="evidence" value="ECO:0007669"/>
    <property type="project" value="UniProtKB-EC"/>
</dbReference>
<dbReference type="SMART" id="SM01263">
    <property type="entry name" value="Leuk-A4-hydro_C"/>
    <property type="match status" value="1"/>
</dbReference>
<dbReference type="Gene3D" id="1.25.40.320">
    <property type="entry name" value="Peptidase M1, leukotriene A4 hydrolase/aminopeptidase C-terminal domain"/>
    <property type="match status" value="1"/>
</dbReference>
<dbReference type="GO" id="GO:0005737">
    <property type="term" value="C:cytoplasm"/>
    <property type="evidence" value="ECO:0007669"/>
    <property type="project" value="UniProtKB-SubCell"/>
</dbReference>
<dbReference type="InterPro" id="IPR042097">
    <property type="entry name" value="Aminopeptidase_N-like_N_sf"/>
</dbReference>
<dbReference type="Pfam" id="PF01433">
    <property type="entry name" value="Peptidase_M1"/>
    <property type="match status" value="1"/>
</dbReference>